<evidence type="ECO:0000256" key="4">
    <source>
        <dbReference type="ARBA" id="ARBA00022801"/>
    </source>
</evidence>
<comment type="similarity">
    <text evidence="1">Belongs to the peptidase S66 family.</text>
</comment>
<feature type="domain" description="LD-carboxypeptidase N-terminal" evidence="8">
    <location>
        <begin position="52"/>
        <end position="169"/>
    </location>
</feature>
<dbReference type="SUPFAM" id="SSF52317">
    <property type="entry name" value="Class I glutamine amidotransferase-like"/>
    <property type="match status" value="1"/>
</dbReference>
<reference evidence="10 11" key="1">
    <citation type="submission" date="2018-08" db="EMBL/GenBank/DDBJ databases">
        <title>Draft genome sequence of Pseudoalteromonas donghaensis HJ51.</title>
        <authorList>
            <person name="Oh J."/>
            <person name="Roh D."/>
        </authorList>
    </citation>
    <scope>NUCLEOTIDE SEQUENCE [LARGE SCALE GENOMIC DNA]</scope>
    <source>
        <strain evidence="10 11">HJ51</strain>
    </source>
</reference>
<dbReference type="PROSITE" id="PS51318">
    <property type="entry name" value="TAT"/>
    <property type="match status" value="1"/>
</dbReference>
<accession>A0AAD0WDP1</accession>
<dbReference type="InterPro" id="IPR027461">
    <property type="entry name" value="Carboxypeptidase_A_C_sf"/>
</dbReference>
<dbReference type="InterPro" id="IPR040449">
    <property type="entry name" value="Peptidase_S66_N"/>
</dbReference>
<dbReference type="InterPro" id="IPR027478">
    <property type="entry name" value="LdcA_N"/>
</dbReference>
<feature type="signal peptide" evidence="7">
    <location>
        <begin position="1"/>
        <end position="18"/>
    </location>
</feature>
<dbReference type="InterPro" id="IPR006311">
    <property type="entry name" value="TAT_signal"/>
</dbReference>
<feature type="active site" description="Charge relay system" evidence="6">
    <location>
        <position position="253"/>
    </location>
</feature>
<feature type="domain" description="LD-carboxypeptidase C-terminal" evidence="9">
    <location>
        <begin position="222"/>
        <end position="338"/>
    </location>
</feature>
<evidence type="ECO:0000256" key="6">
    <source>
        <dbReference type="PIRSR" id="PIRSR028757-1"/>
    </source>
</evidence>
<dbReference type="GO" id="GO:0008236">
    <property type="term" value="F:serine-type peptidase activity"/>
    <property type="evidence" value="ECO:0007669"/>
    <property type="project" value="UniProtKB-KW"/>
</dbReference>
<keyword evidence="2" id="KW-0121">Carboxypeptidase</keyword>
<dbReference type="Pfam" id="PF02016">
    <property type="entry name" value="Peptidase_S66"/>
    <property type="match status" value="1"/>
</dbReference>
<dbReference type="Pfam" id="PF17676">
    <property type="entry name" value="Peptidase_S66C"/>
    <property type="match status" value="1"/>
</dbReference>
<keyword evidence="4" id="KW-0378">Hydrolase</keyword>
<evidence type="ECO:0000256" key="5">
    <source>
        <dbReference type="ARBA" id="ARBA00022825"/>
    </source>
</evidence>
<gene>
    <name evidence="10" type="ORF">D0907_15710</name>
</gene>
<dbReference type="SUPFAM" id="SSF141986">
    <property type="entry name" value="LD-carboxypeptidase A C-terminal domain-like"/>
    <property type="match status" value="1"/>
</dbReference>
<keyword evidence="5" id="KW-0720">Serine protease</keyword>
<evidence type="ECO:0000256" key="1">
    <source>
        <dbReference type="ARBA" id="ARBA00010233"/>
    </source>
</evidence>
<dbReference type="PANTHER" id="PTHR30237:SF2">
    <property type="entry name" value="MUREIN TETRAPEPTIDE CARBOXYPEPTIDASE"/>
    <property type="match status" value="1"/>
</dbReference>
<organism evidence="10 11">
    <name type="scientific">Pseudoalteromonas lipolytica</name>
    <dbReference type="NCBI Taxonomy" id="570156"/>
    <lineage>
        <taxon>Bacteria</taxon>
        <taxon>Pseudomonadati</taxon>
        <taxon>Pseudomonadota</taxon>
        <taxon>Gammaproteobacteria</taxon>
        <taxon>Alteromonadales</taxon>
        <taxon>Pseudoalteromonadaceae</taxon>
        <taxon>Pseudoalteromonas</taxon>
    </lineage>
</organism>
<dbReference type="InterPro" id="IPR003507">
    <property type="entry name" value="S66_fam"/>
</dbReference>
<dbReference type="PANTHER" id="PTHR30237">
    <property type="entry name" value="MURAMOYLTETRAPEPTIDE CARBOXYPEPTIDASE"/>
    <property type="match status" value="1"/>
</dbReference>
<evidence type="ECO:0000259" key="9">
    <source>
        <dbReference type="Pfam" id="PF17676"/>
    </source>
</evidence>
<dbReference type="EMBL" id="CP032090">
    <property type="protein sequence ID" value="AXV66638.1"/>
    <property type="molecule type" value="Genomic_DNA"/>
</dbReference>
<keyword evidence="3" id="KW-0645">Protease</keyword>
<evidence type="ECO:0000256" key="2">
    <source>
        <dbReference type="ARBA" id="ARBA00022645"/>
    </source>
</evidence>
<dbReference type="Gene3D" id="3.50.30.60">
    <property type="entry name" value="LD-carboxypeptidase A C-terminal domain-like"/>
    <property type="match status" value="1"/>
</dbReference>
<proteinExistence type="inferred from homology"/>
<dbReference type="Gene3D" id="3.40.50.10740">
    <property type="entry name" value="Class I glutamine amidotransferase-like"/>
    <property type="match status" value="1"/>
</dbReference>
<dbReference type="Proteomes" id="UP000264605">
    <property type="component" value="Chromosome"/>
</dbReference>
<dbReference type="AlphaFoldDB" id="A0AAD0WDP1"/>
<dbReference type="InterPro" id="IPR040921">
    <property type="entry name" value="Peptidase_S66C"/>
</dbReference>
<dbReference type="GO" id="GO:0006508">
    <property type="term" value="P:proteolysis"/>
    <property type="evidence" value="ECO:0007669"/>
    <property type="project" value="UniProtKB-KW"/>
</dbReference>
<dbReference type="PIRSF" id="PIRSF028757">
    <property type="entry name" value="LD-carboxypeptidase"/>
    <property type="match status" value="1"/>
</dbReference>
<dbReference type="KEGG" id="pdj:D0907_15710"/>
<feature type="active site" description="Nucleophile" evidence="6">
    <location>
        <position position="149"/>
    </location>
</feature>
<evidence type="ECO:0000256" key="3">
    <source>
        <dbReference type="ARBA" id="ARBA00022670"/>
    </source>
</evidence>
<evidence type="ECO:0000259" key="8">
    <source>
        <dbReference type="Pfam" id="PF02016"/>
    </source>
</evidence>
<dbReference type="InterPro" id="IPR029062">
    <property type="entry name" value="Class_I_gatase-like"/>
</dbReference>
<evidence type="ECO:0000313" key="10">
    <source>
        <dbReference type="EMBL" id="AXV66638.1"/>
    </source>
</evidence>
<protein>
    <submittedName>
        <fullName evidence="10">LD-carboxypeptidase</fullName>
    </submittedName>
</protein>
<evidence type="ECO:0000256" key="7">
    <source>
        <dbReference type="SAM" id="SignalP"/>
    </source>
</evidence>
<name>A0AAD0WDP1_9GAMM</name>
<sequence length="354" mass="37923">MRRTMNKRTFLKSLSVLAAGASLATSQPLIGASHTATPTLVKPKPLKKGGTIGLCSPSAATAEHADIILAKGVIEALGYKAKLAPNILARRGHLAGTDAQRASDLNSLFADPHVDAIVCLRGGSGAARILPLLDYATIRNNPKPLMGYSDITALHNALLAKAGLISFHGPNATSDWNPFHVAQFKNMFEQRQLMRYQNLPKADDELVNSQYLTQTINAGQVSGHLIGGNLTVLTALAGSDYLPDFNGAILFLEDIDEAPYRIDRMMSTLKLMGALDKIAGFVFGDCNDCKPGRGYGSLTLDDIFADYIKPLGIPAYRGAMIGHIKRQFILPVGSMVALDADKGTLQMKETAFSS</sequence>
<dbReference type="GO" id="GO:0004180">
    <property type="term" value="F:carboxypeptidase activity"/>
    <property type="evidence" value="ECO:0007669"/>
    <property type="project" value="UniProtKB-KW"/>
</dbReference>
<feature type="chain" id="PRO_5042219602" evidence="7">
    <location>
        <begin position="19"/>
        <end position="354"/>
    </location>
</feature>
<dbReference type="CDD" id="cd07025">
    <property type="entry name" value="Peptidase_S66"/>
    <property type="match status" value="1"/>
</dbReference>
<evidence type="ECO:0000313" key="11">
    <source>
        <dbReference type="Proteomes" id="UP000264605"/>
    </source>
</evidence>
<feature type="active site" description="Charge relay system" evidence="6">
    <location>
        <position position="323"/>
    </location>
</feature>
<keyword evidence="7" id="KW-0732">Signal</keyword>